<reference evidence="2" key="2">
    <citation type="journal article" date="2015" name="Gigascience">
        <title>Reconstructing a comprehensive transcriptome assembly of a white-pupal translocated strain of the pest fruit fly Bactrocera cucurbitae.</title>
        <authorList>
            <person name="Sim S.B."/>
            <person name="Calla B."/>
            <person name="Hall B."/>
            <person name="DeRego T."/>
            <person name="Geib S.M."/>
        </authorList>
    </citation>
    <scope>NUCLEOTIDE SEQUENCE</scope>
</reference>
<proteinExistence type="predicted"/>
<protein>
    <submittedName>
        <fullName evidence="2">Reticulon-1</fullName>
    </submittedName>
</protein>
<evidence type="ECO:0000256" key="1">
    <source>
        <dbReference type="SAM" id="MobiDB-lite"/>
    </source>
</evidence>
<organism evidence="2">
    <name type="scientific">Zeugodacus cucurbitae</name>
    <name type="common">Melon fruit fly</name>
    <name type="synonym">Bactrocera cucurbitae</name>
    <dbReference type="NCBI Taxonomy" id="28588"/>
    <lineage>
        <taxon>Eukaryota</taxon>
        <taxon>Metazoa</taxon>
        <taxon>Ecdysozoa</taxon>
        <taxon>Arthropoda</taxon>
        <taxon>Hexapoda</taxon>
        <taxon>Insecta</taxon>
        <taxon>Pterygota</taxon>
        <taxon>Neoptera</taxon>
        <taxon>Endopterygota</taxon>
        <taxon>Diptera</taxon>
        <taxon>Brachycera</taxon>
        <taxon>Muscomorpha</taxon>
        <taxon>Tephritoidea</taxon>
        <taxon>Tephritidae</taxon>
        <taxon>Zeugodacus</taxon>
        <taxon>Zeugodacus</taxon>
    </lineage>
</organism>
<reference evidence="2" key="1">
    <citation type="submission" date="2014-11" db="EMBL/GenBank/DDBJ databases">
        <authorList>
            <person name="Geib S."/>
        </authorList>
    </citation>
    <scope>NUCLEOTIDE SEQUENCE</scope>
</reference>
<feature type="compositionally biased region" description="Basic residues" evidence="1">
    <location>
        <begin position="40"/>
        <end position="50"/>
    </location>
</feature>
<dbReference type="EMBL" id="GBXI01016958">
    <property type="protein sequence ID" value="JAC97333.1"/>
    <property type="molecule type" value="Transcribed_RNA"/>
</dbReference>
<feature type="region of interest" description="Disordered" evidence="1">
    <location>
        <begin position="1"/>
        <end position="58"/>
    </location>
</feature>
<feature type="compositionally biased region" description="Basic and acidic residues" evidence="1">
    <location>
        <begin position="1"/>
        <end position="10"/>
    </location>
</feature>
<dbReference type="Gene3D" id="1.10.10.2590">
    <property type="entry name" value="BEN domain"/>
    <property type="match status" value="1"/>
</dbReference>
<feature type="compositionally biased region" description="Polar residues" evidence="1">
    <location>
        <begin position="18"/>
        <end position="36"/>
    </location>
</feature>
<name>A0A0A1WEB6_ZEUCU</name>
<sequence length="337" mass="38056">MDLRQFRPTDESYELNGPDSTNQLQVLESQPRNQNPKPGRGQRARNRNKNKASNLVATPLRRSRRLVAKQNGSNATAPIEEALDLTVKKEPRVASGDITIDHSYNKKIQDVCDDEDDDDGSDIFKEGSAALQNLLDYADAESTAPPDYNYPEQDEAVCLRNNATEETLNNVDVTQPTSNNGNKIDIDGVIHETFASTSTETKLIDVYKMEHKITPNENEPNDDLYIEIGPLGTLVPFNAFHKIPWSEALQATHELLSLVFPLNILETHVISQRFAPLEFKDHYKGKPRLDDNKLCDIRYCISERTTMSNNAFIYNIARRLTQLAKRRGALNKGYVVK</sequence>
<gene>
    <name evidence="2" type="primary">RTN1</name>
    <name evidence="2" type="ORF">g.18975</name>
</gene>
<dbReference type="AlphaFoldDB" id="A0A0A1WEB6"/>
<accession>A0A0A1WEB6</accession>
<evidence type="ECO:0000313" key="2">
    <source>
        <dbReference type="EMBL" id="JAC97333.1"/>
    </source>
</evidence>